<proteinExistence type="predicted"/>
<sequence>MTAPEAGPPVPFQPYGLVSLWDMLEIDAQAFVVAVESLNAIDAHLAHLDLSDDKIINDEDTIATIASLLLDLNKATDAIYAPVTEQALARLMELLVNKKCKETELSGKLSDIRQRLRDELNGTTFFVLEEVYADLYNGTIDYFGFDIGVTFSSQAEADIEEAGKCLALGRGTSCVFHLMRAMEAAVKVLGSKLGVTNTEKEWGKILSDLGRKIEDMPKGPSRDEWSACHVNLYHVKQAWRNSTMHPKETYTAEQAREVLLSVRIFMRQLATLV</sequence>
<dbReference type="AlphaFoldDB" id="E3I549"/>
<dbReference type="Proteomes" id="UP000001399">
    <property type="component" value="Chromosome"/>
</dbReference>
<reference evidence="2" key="1">
    <citation type="journal article" date="2011" name="J. Bacteriol.">
        <title>Genome sequences of eight morphologically diverse alphaproteobacteria.</title>
        <authorList>
            <consortium name="US DOE Joint Genome Institute"/>
            <person name="Brown P.J."/>
            <person name="Kysela D.T."/>
            <person name="Buechlein A."/>
            <person name="Hemmerich C."/>
            <person name="Brun Y.V."/>
        </authorList>
    </citation>
    <scope>NUCLEOTIDE SEQUENCE [LARGE SCALE GENOMIC DNA]</scope>
    <source>
        <strain evidence="2">ATCC 17100 / ATH 3.1.1 / DSM 162 / LMG 4299</strain>
    </source>
</reference>
<keyword evidence="2" id="KW-1185">Reference proteome</keyword>
<name>E3I549_RHOVT</name>
<organism evidence="1 2">
    <name type="scientific">Rhodomicrobium vannielii (strain ATCC 17100 / DSM 162 / LMG 4299 / NCIMB 10020 / ATH 3.1.1)</name>
    <dbReference type="NCBI Taxonomy" id="648757"/>
    <lineage>
        <taxon>Bacteria</taxon>
        <taxon>Pseudomonadati</taxon>
        <taxon>Pseudomonadota</taxon>
        <taxon>Alphaproteobacteria</taxon>
        <taxon>Hyphomicrobiales</taxon>
        <taxon>Hyphomicrobiaceae</taxon>
        <taxon>Rhodomicrobium</taxon>
    </lineage>
</organism>
<protein>
    <recommendedName>
        <fullName evidence="3">DUF4145 domain-containing protein</fullName>
    </recommendedName>
</protein>
<evidence type="ECO:0000313" key="1">
    <source>
        <dbReference type="EMBL" id="ADP70499.1"/>
    </source>
</evidence>
<dbReference type="RefSeq" id="WP_013418903.1">
    <property type="nucleotide sequence ID" value="NC_014664.1"/>
</dbReference>
<dbReference type="Gene3D" id="1.20.120.330">
    <property type="entry name" value="Nucleotidyltransferases domain 2"/>
    <property type="match status" value="1"/>
</dbReference>
<dbReference type="OrthoDB" id="7569346at2"/>
<dbReference type="HOGENOM" id="CLU_1018954_0_0_5"/>
<dbReference type="KEGG" id="rva:Rvan_1231"/>
<gene>
    <name evidence="1" type="ordered locus">Rvan_1231</name>
</gene>
<evidence type="ECO:0008006" key="3">
    <source>
        <dbReference type="Google" id="ProtNLM"/>
    </source>
</evidence>
<dbReference type="eggNOG" id="ENOG5032YJ6">
    <property type="taxonomic scope" value="Bacteria"/>
</dbReference>
<accession>E3I549</accession>
<dbReference type="STRING" id="648757.Rvan_1231"/>
<dbReference type="EMBL" id="CP002292">
    <property type="protein sequence ID" value="ADP70499.1"/>
    <property type="molecule type" value="Genomic_DNA"/>
</dbReference>
<evidence type="ECO:0000313" key="2">
    <source>
        <dbReference type="Proteomes" id="UP000001399"/>
    </source>
</evidence>